<organism evidence="1 2">
    <name type="scientific">Trachipleistophora hominis</name>
    <name type="common">Microsporidian parasite</name>
    <dbReference type="NCBI Taxonomy" id="72359"/>
    <lineage>
        <taxon>Eukaryota</taxon>
        <taxon>Fungi</taxon>
        <taxon>Fungi incertae sedis</taxon>
        <taxon>Microsporidia</taxon>
        <taxon>Pleistophoridae</taxon>
        <taxon>Trachipleistophora</taxon>
    </lineage>
</organism>
<feature type="non-terminal residue" evidence="1">
    <location>
        <position position="1"/>
    </location>
</feature>
<dbReference type="VEuPathDB" id="MicrosporidiaDB:THOM_2658"/>
<protein>
    <submittedName>
        <fullName evidence="1">Uncharacterized protein</fullName>
    </submittedName>
</protein>
<sequence length="56" mass="6838">VEGVEQLKSSRHTKIHHCPLTWHLIVVDNWMKKEKTVHQNRWEFDTTHNLNYLVME</sequence>
<gene>
    <name evidence="1" type="ORF">THOM_2658</name>
</gene>
<keyword evidence="2" id="KW-1185">Reference proteome</keyword>
<dbReference type="EMBL" id="JH994041">
    <property type="protein sequence ID" value="ELQ74424.1"/>
    <property type="molecule type" value="Genomic_DNA"/>
</dbReference>
<reference evidence="1 2" key="1">
    <citation type="journal article" date="2012" name="PLoS Pathog.">
        <title>The genome of the obligate intracellular parasite Trachipleistophora hominis: new insights into microsporidian genome dynamics and reductive evolution.</title>
        <authorList>
            <person name="Heinz E."/>
            <person name="Williams T.A."/>
            <person name="Nakjang S."/>
            <person name="Noel C.J."/>
            <person name="Swan D.C."/>
            <person name="Goldberg A.V."/>
            <person name="Harris S.R."/>
            <person name="Weinmaier T."/>
            <person name="Markert S."/>
            <person name="Becher D."/>
            <person name="Bernhardt J."/>
            <person name="Dagan T."/>
            <person name="Hacker C."/>
            <person name="Lucocq J.M."/>
            <person name="Schweder T."/>
            <person name="Rattei T."/>
            <person name="Hall N."/>
            <person name="Hirt R.P."/>
            <person name="Embley T.M."/>
        </authorList>
    </citation>
    <scope>NUCLEOTIDE SEQUENCE [LARGE SCALE GENOMIC DNA]</scope>
</reference>
<evidence type="ECO:0000313" key="1">
    <source>
        <dbReference type="EMBL" id="ELQ74424.1"/>
    </source>
</evidence>
<dbReference type="AlphaFoldDB" id="L7JSL7"/>
<evidence type="ECO:0000313" key="2">
    <source>
        <dbReference type="Proteomes" id="UP000011185"/>
    </source>
</evidence>
<name>L7JSL7_TRAHO</name>
<dbReference type="Proteomes" id="UP000011185">
    <property type="component" value="Unassembled WGS sequence"/>
</dbReference>
<proteinExistence type="predicted"/>
<accession>L7JSL7</accession>
<dbReference type="InParanoid" id="L7JSL7"/>
<dbReference type="HOGENOM" id="CLU_3020140_0_0_1"/>